<accession>A0AAV2SZB2</accession>
<gene>
    <name evidence="4" type="ORF">CDAUBV1_LOCUS1926</name>
</gene>
<dbReference type="SUPFAM" id="SSF55729">
    <property type="entry name" value="Acyl-CoA N-acyltransferases (Nat)"/>
    <property type="match status" value="1"/>
</dbReference>
<sequence length="663" mass="74125">MAEHDVAVYQTEECRSENPYPAEVSLSPQSFDPEALEDTCVHQVYDTIADEFSSTRHAVWPSVMRFLSTLSPNAFGADVGCGNGKYLVAMKERTQSAVQASSAGREIQSERSKSVIPTIPILAPTLALERRFDVTVGDILRLPYCSTRLDFFICIAVLHHLSTVDRRLEALNELARLLRPGGRGMIEVWAKEQRDPANTQPTVYARKERKSKLVTTQNSSNSERKVSTFIDPVPNVHLPVHLSGTEFTASDMLVPWKKKGSKISPNARESDYEGVYNFTLDLLRHHGGPNESFISCDDLGELFHRGYLDALLLTRIGDNNGKKVFDGEMEELELIGCMIYYYDASPLHGGHGMYLDQFYIKPEYRRMGLGRKMMEVLCHKALAINGNYVKLLYRDRIGVEDVYGRMGFVNYSKGDPGLHLFEAYGKEKLLEFLTSGEIVSHKSETDHDRKLSSSPENTDILVVPLGQLNRSVFPSWTELSEQTCQSPLSNQNKPLSPNAKLVIVVQRDTDSGDLGQSSLGTSLQVSNEHVHLGTRMCAFVEQCSVCSWLGLMVNFSDFVGDTTVLTPEVIFSRVKSWMMSMPKIRGASWEVPCSPAGQNLENPPAETVRSNPLIQNLTRLAVIDDTAEEGWNVVYLDEEGMRKLTSVSSNYPRVLIRASPHGR</sequence>
<keyword evidence="1" id="KW-0489">Methyltransferase</keyword>
<organism evidence="4 5">
    <name type="scientific">Calicophoron daubneyi</name>
    <name type="common">Rumen fluke</name>
    <name type="synonym">Paramphistomum daubneyi</name>
    <dbReference type="NCBI Taxonomy" id="300641"/>
    <lineage>
        <taxon>Eukaryota</taxon>
        <taxon>Metazoa</taxon>
        <taxon>Spiralia</taxon>
        <taxon>Lophotrochozoa</taxon>
        <taxon>Platyhelminthes</taxon>
        <taxon>Trematoda</taxon>
        <taxon>Digenea</taxon>
        <taxon>Plagiorchiida</taxon>
        <taxon>Pronocephalata</taxon>
        <taxon>Paramphistomoidea</taxon>
        <taxon>Paramphistomidae</taxon>
        <taxon>Calicophoron</taxon>
    </lineage>
</organism>
<dbReference type="PANTHER" id="PTHR13069:SF21">
    <property type="entry name" value="ALKYLATED DNA REPAIR PROTEIN ALKB HOMOLOG 8"/>
    <property type="match status" value="1"/>
</dbReference>
<evidence type="ECO:0000259" key="3">
    <source>
        <dbReference type="PROSITE" id="PS51186"/>
    </source>
</evidence>
<dbReference type="PROSITE" id="PS51186">
    <property type="entry name" value="GNAT"/>
    <property type="match status" value="1"/>
</dbReference>
<dbReference type="SUPFAM" id="SSF53335">
    <property type="entry name" value="S-adenosyl-L-methionine-dependent methyltransferases"/>
    <property type="match status" value="1"/>
</dbReference>
<dbReference type="GO" id="GO:0106335">
    <property type="term" value="F:tRNA (5-carboxymethyluridine(34)-5-O)-methyltransferase activity"/>
    <property type="evidence" value="ECO:0007669"/>
    <property type="project" value="TreeGrafter"/>
</dbReference>
<dbReference type="GO" id="GO:0030488">
    <property type="term" value="P:tRNA methylation"/>
    <property type="evidence" value="ECO:0007669"/>
    <property type="project" value="TreeGrafter"/>
</dbReference>
<dbReference type="Pfam" id="PF00583">
    <property type="entry name" value="Acetyltransf_1"/>
    <property type="match status" value="1"/>
</dbReference>
<dbReference type="AlphaFoldDB" id="A0AAV2SZB2"/>
<dbReference type="InterPro" id="IPR029063">
    <property type="entry name" value="SAM-dependent_MTases_sf"/>
</dbReference>
<dbReference type="Proteomes" id="UP001497525">
    <property type="component" value="Unassembled WGS sequence"/>
</dbReference>
<dbReference type="Gene3D" id="3.40.50.150">
    <property type="entry name" value="Vaccinia Virus protein VP39"/>
    <property type="match status" value="1"/>
</dbReference>
<dbReference type="PANTHER" id="PTHR13069">
    <property type="entry name" value="ALKYLATED DNA REPAIR PROTEIN ALKB HOMOLOG 8"/>
    <property type="match status" value="1"/>
</dbReference>
<evidence type="ECO:0000256" key="2">
    <source>
        <dbReference type="ARBA" id="ARBA00022679"/>
    </source>
</evidence>
<dbReference type="Pfam" id="PF08241">
    <property type="entry name" value="Methyltransf_11"/>
    <property type="match status" value="1"/>
</dbReference>
<evidence type="ECO:0000256" key="1">
    <source>
        <dbReference type="ARBA" id="ARBA00022603"/>
    </source>
</evidence>
<evidence type="ECO:0000313" key="5">
    <source>
        <dbReference type="Proteomes" id="UP001497525"/>
    </source>
</evidence>
<reference evidence="4" key="1">
    <citation type="submission" date="2024-06" db="EMBL/GenBank/DDBJ databases">
        <authorList>
            <person name="Liu X."/>
            <person name="Lenzi L."/>
            <person name="Haldenby T S."/>
            <person name="Uol C."/>
        </authorList>
    </citation>
    <scope>NUCLEOTIDE SEQUENCE</scope>
</reference>
<dbReference type="CDD" id="cd02440">
    <property type="entry name" value="AdoMet_MTases"/>
    <property type="match status" value="1"/>
</dbReference>
<dbReference type="GO" id="GO:0016747">
    <property type="term" value="F:acyltransferase activity, transferring groups other than amino-acyl groups"/>
    <property type="evidence" value="ECO:0007669"/>
    <property type="project" value="InterPro"/>
</dbReference>
<dbReference type="GO" id="GO:0000049">
    <property type="term" value="F:tRNA binding"/>
    <property type="evidence" value="ECO:0007669"/>
    <property type="project" value="TreeGrafter"/>
</dbReference>
<dbReference type="InterPro" id="IPR016181">
    <property type="entry name" value="Acyl_CoA_acyltransferase"/>
</dbReference>
<dbReference type="Gene3D" id="3.40.630.30">
    <property type="match status" value="1"/>
</dbReference>
<dbReference type="InterPro" id="IPR051422">
    <property type="entry name" value="AlkB_tRNA_MeTrf/Diox"/>
</dbReference>
<feature type="domain" description="N-acetyltransferase" evidence="3">
    <location>
        <begin position="261"/>
        <end position="431"/>
    </location>
</feature>
<dbReference type="GO" id="GO:0008757">
    <property type="term" value="F:S-adenosylmethionine-dependent methyltransferase activity"/>
    <property type="evidence" value="ECO:0007669"/>
    <property type="project" value="InterPro"/>
</dbReference>
<dbReference type="GO" id="GO:0005737">
    <property type="term" value="C:cytoplasm"/>
    <property type="evidence" value="ECO:0007669"/>
    <property type="project" value="TreeGrafter"/>
</dbReference>
<evidence type="ECO:0000313" key="4">
    <source>
        <dbReference type="EMBL" id="CAL5130310.1"/>
    </source>
</evidence>
<comment type="caution">
    <text evidence="4">The sequence shown here is derived from an EMBL/GenBank/DDBJ whole genome shotgun (WGS) entry which is preliminary data.</text>
</comment>
<protein>
    <recommendedName>
        <fullName evidence="3">N-acetyltransferase domain-containing protein</fullName>
    </recommendedName>
</protein>
<dbReference type="GO" id="GO:0005634">
    <property type="term" value="C:nucleus"/>
    <property type="evidence" value="ECO:0007669"/>
    <property type="project" value="TreeGrafter"/>
</dbReference>
<dbReference type="GO" id="GO:0002098">
    <property type="term" value="P:tRNA wobble uridine modification"/>
    <property type="evidence" value="ECO:0007669"/>
    <property type="project" value="TreeGrafter"/>
</dbReference>
<proteinExistence type="predicted"/>
<dbReference type="EMBL" id="CAXLJL010000060">
    <property type="protein sequence ID" value="CAL5130310.1"/>
    <property type="molecule type" value="Genomic_DNA"/>
</dbReference>
<dbReference type="InterPro" id="IPR000182">
    <property type="entry name" value="GNAT_dom"/>
</dbReference>
<dbReference type="CDD" id="cd04301">
    <property type="entry name" value="NAT_SF"/>
    <property type="match status" value="1"/>
</dbReference>
<keyword evidence="2" id="KW-0808">Transferase</keyword>
<dbReference type="InterPro" id="IPR013216">
    <property type="entry name" value="Methyltransf_11"/>
</dbReference>
<name>A0AAV2SZB2_CALDB</name>